<organism evidence="1 2">
    <name type="scientific">Thelohanellus kitauei</name>
    <name type="common">Myxosporean</name>
    <dbReference type="NCBI Taxonomy" id="669202"/>
    <lineage>
        <taxon>Eukaryota</taxon>
        <taxon>Metazoa</taxon>
        <taxon>Cnidaria</taxon>
        <taxon>Myxozoa</taxon>
        <taxon>Myxosporea</taxon>
        <taxon>Bivalvulida</taxon>
        <taxon>Platysporina</taxon>
        <taxon>Myxobolidae</taxon>
        <taxon>Thelohanellus</taxon>
    </lineage>
</organism>
<proteinExistence type="predicted"/>
<keyword evidence="2" id="KW-1185">Reference proteome</keyword>
<gene>
    <name evidence="1" type="ORF">RF11_06933</name>
</gene>
<dbReference type="EMBL" id="JWZT01002856">
    <property type="protein sequence ID" value="KII68495.1"/>
    <property type="molecule type" value="Genomic_DNA"/>
</dbReference>
<name>A0A0C2MWF6_THEKT</name>
<accession>A0A0C2MWF6</accession>
<sequence>MKSLEIPPSASTSNDTICDTKCTCISGSQDSNRKFRQPSLDVSVNNENRRVNSFSLPLSGNIVNITFTHDHGQESKNRDLKNTVIHSNTEKHDCDQFQIPNKIELHIK</sequence>
<evidence type="ECO:0000313" key="2">
    <source>
        <dbReference type="Proteomes" id="UP000031668"/>
    </source>
</evidence>
<reference evidence="1 2" key="1">
    <citation type="journal article" date="2014" name="Genome Biol. Evol.">
        <title>The genome of the myxosporean Thelohanellus kitauei shows adaptations to nutrient acquisition within its fish host.</title>
        <authorList>
            <person name="Yang Y."/>
            <person name="Xiong J."/>
            <person name="Zhou Z."/>
            <person name="Huo F."/>
            <person name="Miao W."/>
            <person name="Ran C."/>
            <person name="Liu Y."/>
            <person name="Zhang J."/>
            <person name="Feng J."/>
            <person name="Wang M."/>
            <person name="Wang M."/>
            <person name="Wang L."/>
            <person name="Yao B."/>
        </authorList>
    </citation>
    <scope>NUCLEOTIDE SEQUENCE [LARGE SCALE GENOMIC DNA]</scope>
    <source>
        <strain evidence="1">Wuqing</strain>
    </source>
</reference>
<protein>
    <submittedName>
        <fullName evidence="1">Uncharacterized protein</fullName>
    </submittedName>
</protein>
<comment type="caution">
    <text evidence="1">The sequence shown here is derived from an EMBL/GenBank/DDBJ whole genome shotgun (WGS) entry which is preliminary data.</text>
</comment>
<dbReference type="Proteomes" id="UP000031668">
    <property type="component" value="Unassembled WGS sequence"/>
</dbReference>
<evidence type="ECO:0000313" key="1">
    <source>
        <dbReference type="EMBL" id="KII68495.1"/>
    </source>
</evidence>
<dbReference type="AlphaFoldDB" id="A0A0C2MWF6"/>